<gene>
    <name evidence="1" type="ORF">CC77DRAFT_731178</name>
</gene>
<accession>A0A177DTX0</accession>
<proteinExistence type="predicted"/>
<dbReference type="EMBL" id="KV441474">
    <property type="protein sequence ID" value="OAG22462.1"/>
    <property type="molecule type" value="Genomic_DNA"/>
</dbReference>
<keyword evidence="2" id="KW-1185">Reference proteome</keyword>
<name>A0A177DTX0_ALTAL</name>
<evidence type="ECO:0000313" key="1">
    <source>
        <dbReference type="EMBL" id="OAG22462.1"/>
    </source>
</evidence>
<organism evidence="1 2">
    <name type="scientific">Alternaria alternata</name>
    <name type="common">Alternaria rot fungus</name>
    <name type="synonym">Torula alternata</name>
    <dbReference type="NCBI Taxonomy" id="5599"/>
    <lineage>
        <taxon>Eukaryota</taxon>
        <taxon>Fungi</taxon>
        <taxon>Dikarya</taxon>
        <taxon>Ascomycota</taxon>
        <taxon>Pezizomycotina</taxon>
        <taxon>Dothideomycetes</taxon>
        <taxon>Pleosporomycetidae</taxon>
        <taxon>Pleosporales</taxon>
        <taxon>Pleosporineae</taxon>
        <taxon>Pleosporaceae</taxon>
        <taxon>Alternaria</taxon>
        <taxon>Alternaria sect. Alternaria</taxon>
        <taxon>Alternaria alternata complex</taxon>
    </lineage>
</organism>
<dbReference type="GeneID" id="29118563"/>
<protein>
    <submittedName>
        <fullName evidence="1">Uncharacterized protein</fullName>
    </submittedName>
</protein>
<dbReference type="VEuPathDB" id="FungiDB:CC77DRAFT_731178"/>
<dbReference type="KEGG" id="aalt:CC77DRAFT_731178"/>
<dbReference type="Proteomes" id="UP000077248">
    <property type="component" value="Unassembled WGS sequence"/>
</dbReference>
<dbReference type="RefSeq" id="XP_018387883.1">
    <property type="nucleotide sequence ID" value="XM_018532969.1"/>
</dbReference>
<sequence length="169" mass="18226">MQEQQSTFTIVTFINLHDAKHNMCPFATASSRCSVSSLTGATLPEPRKSHLRIGVTTPSNRLGRSSNHAARQALLTRLVVYTTPPNFPVKRRTTSSSAILSTSLARTRANDVHLNATNAPTCTFHGTSIANVTRTMTVIVSEVAAAALLSSCRDRPSSWHGLYTQSTAS</sequence>
<evidence type="ECO:0000313" key="2">
    <source>
        <dbReference type="Proteomes" id="UP000077248"/>
    </source>
</evidence>
<reference evidence="1 2" key="1">
    <citation type="submission" date="2016-05" db="EMBL/GenBank/DDBJ databases">
        <title>Comparative analysis of secretome profiles of manganese(II)-oxidizing ascomycete fungi.</title>
        <authorList>
            <consortium name="DOE Joint Genome Institute"/>
            <person name="Zeiner C.A."/>
            <person name="Purvine S.O."/>
            <person name="Zink E.M."/>
            <person name="Wu S."/>
            <person name="Pasa-Tolic L."/>
            <person name="Chaput D.L."/>
            <person name="Haridas S."/>
            <person name="Grigoriev I.V."/>
            <person name="Santelli C.M."/>
            <person name="Hansel C.M."/>
        </authorList>
    </citation>
    <scope>NUCLEOTIDE SEQUENCE [LARGE SCALE GENOMIC DNA]</scope>
    <source>
        <strain evidence="1 2">SRC1lrK2f</strain>
    </source>
</reference>
<dbReference type="AlphaFoldDB" id="A0A177DTX0"/>